<feature type="compositionally biased region" description="Polar residues" evidence="6">
    <location>
        <begin position="268"/>
        <end position="288"/>
    </location>
</feature>
<evidence type="ECO:0000259" key="7">
    <source>
        <dbReference type="PROSITE" id="PS50994"/>
    </source>
</evidence>
<feature type="compositionally biased region" description="Basic residues" evidence="6">
    <location>
        <begin position="2669"/>
        <end position="2679"/>
    </location>
</feature>
<dbReference type="InterPro" id="IPR043502">
    <property type="entry name" value="DNA/RNA_pol_sf"/>
</dbReference>
<dbReference type="PROSITE" id="PS50994">
    <property type="entry name" value="INTEGRASE"/>
    <property type="match status" value="1"/>
</dbReference>
<feature type="coiled-coil region" evidence="5">
    <location>
        <begin position="2155"/>
        <end position="2184"/>
    </location>
</feature>
<dbReference type="InterPro" id="IPR012337">
    <property type="entry name" value="RNaseH-like_sf"/>
</dbReference>
<dbReference type="Pfam" id="PF14223">
    <property type="entry name" value="Retrotran_gag_2"/>
    <property type="match status" value="1"/>
</dbReference>
<dbReference type="SUPFAM" id="SSF56672">
    <property type="entry name" value="DNA/RNA polymerases"/>
    <property type="match status" value="1"/>
</dbReference>
<organism evidence="8">
    <name type="scientific">Tanacetum cinerariifolium</name>
    <name type="common">Dalmatian daisy</name>
    <name type="synonym">Chrysanthemum cinerariifolium</name>
    <dbReference type="NCBI Taxonomy" id="118510"/>
    <lineage>
        <taxon>Eukaryota</taxon>
        <taxon>Viridiplantae</taxon>
        <taxon>Streptophyta</taxon>
        <taxon>Embryophyta</taxon>
        <taxon>Tracheophyta</taxon>
        <taxon>Spermatophyta</taxon>
        <taxon>Magnoliopsida</taxon>
        <taxon>eudicotyledons</taxon>
        <taxon>Gunneridae</taxon>
        <taxon>Pentapetalae</taxon>
        <taxon>asterids</taxon>
        <taxon>campanulids</taxon>
        <taxon>Asterales</taxon>
        <taxon>Asteraceae</taxon>
        <taxon>Asteroideae</taxon>
        <taxon>Anthemideae</taxon>
        <taxon>Anthemidinae</taxon>
        <taxon>Tanacetum</taxon>
    </lineage>
</organism>
<keyword evidence="4" id="KW-0378">Hydrolase</keyword>
<gene>
    <name evidence="8" type="ORF">Tci_004333</name>
</gene>
<feature type="region of interest" description="Disordered" evidence="6">
    <location>
        <begin position="1925"/>
        <end position="2013"/>
    </location>
</feature>
<accession>A0A6L2J8L8</accession>
<feature type="region of interest" description="Disordered" evidence="6">
    <location>
        <begin position="1355"/>
        <end position="1379"/>
    </location>
</feature>
<feature type="compositionally biased region" description="Polar residues" evidence="6">
    <location>
        <begin position="2709"/>
        <end position="2718"/>
    </location>
</feature>
<dbReference type="InterPro" id="IPR001584">
    <property type="entry name" value="Integrase_cat-core"/>
</dbReference>
<evidence type="ECO:0000313" key="8">
    <source>
        <dbReference type="EMBL" id="GEU32355.1"/>
    </source>
</evidence>
<dbReference type="Pfam" id="PF22936">
    <property type="entry name" value="Pol_BBD"/>
    <property type="match status" value="1"/>
</dbReference>
<feature type="region of interest" description="Disordered" evidence="6">
    <location>
        <begin position="2704"/>
        <end position="2739"/>
    </location>
</feature>
<feature type="region of interest" description="Disordered" evidence="6">
    <location>
        <begin position="1286"/>
        <end position="1308"/>
    </location>
</feature>
<feature type="region of interest" description="Disordered" evidence="6">
    <location>
        <begin position="2650"/>
        <end position="2683"/>
    </location>
</feature>
<feature type="compositionally biased region" description="Polar residues" evidence="6">
    <location>
        <begin position="1942"/>
        <end position="1955"/>
    </location>
</feature>
<keyword evidence="5" id="KW-0175">Coiled coil</keyword>
<dbReference type="PANTHER" id="PTHR42648:SF21">
    <property type="entry name" value="CYSTEINE-RICH RLK (RECEPTOR-LIKE PROTEIN KINASE) 8"/>
    <property type="match status" value="1"/>
</dbReference>
<evidence type="ECO:0000256" key="3">
    <source>
        <dbReference type="ARBA" id="ARBA00022750"/>
    </source>
</evidence>
<dbReference type="SUPFAM" id="SSF53098">
    <property type="entry name" value="Ribonuclease H-like"/>
    <property type="match status" value="2"/>
</dbReference>
<dbReference type="InterPro" id="IPR013103">
    <property type="entry name" value="RVT_2"/>
</dbReference>
<feature type="compositionally biased region" description="Pro residues" evidence="6">
    <location>
        <begin position="2730"/>
        <end position="2739"/>
    </location>
</feature>
<keyword evidence="1" id="KW-0645">Protease</keyword>
<dbReference type="InterPro" id="IPR039537">
    <property type="entry name" value="Retrotran_Ty1/copia-like"/>
</dbReference>
<sequence length="2739" mass="306330">MAGESKDNEIFELKEMLKRLEKNITISEECMSRIDLHTKNESLASKLAKFENSSHYPQEMLKNQRLHNDKKGLGFIDDKAWTSGVNTTKTSKNAVKNTMEDLGQADPFERNPASVSKGIRATVVADTKLKPSMQSRTNFEQITKKTSPTVAVGNTKQPPDFKLGQGLTKGKQVHASHKVKNMVSTTKCLELLHMDLFGPSAIKSYGGNFYTLVIVDDYSRYAWTRFLKSKNKAFDHFEILRPTGPEASQAQAFTFLVRDQCLGANVGSTHGPTGLGTDNESDNASVHSQATNAQQQPNIQPQIITTVSNNNAKFPYLKKDENEVWDMKMEYWITNNDMNIWKVIQNSNSLKRIKRDRDGRVIILPPTTVEEHIAVQKESKARTTLLRSIPDDHVADFHYMDDARDIWNAFKARFGGNPESKRMRNSMLKQEFLEFRIGEAEGLHKGYDRMQKILSQLNQLKAKPEDEDSNLKFLKALPSSWSQVALTLKTKGGLQLLSFDDLYYKLKTLEVDVKGYTTFSLSQSTGLSHSAFVSATSASKKMSYGDSLSYSSTTTYSIPSNSKTGSHRSGNIEKLDLEEMDLKWQMAMLSIRVHKFEQKAKRNIDFDKKESARFNKKKRYSSFKIKEIRKKEDDSKALIIVDMLVDWTDHNGESDGVIASKEFGMTAGCDTKDEIEEGTAKIYNLITGADTEEASTAGDAREFVLMGVTSEWRTSSKNLYRLIDSSMSVRTKVGLGFNNYIRENELGWDDSAFSVFTTNSKDVKGRPLFNRFAKDDSIKAMPPPLSGDYTSLSDHIDLDESQMFYGTKSSTSSDSKSVSNDFVSCDDIDKSSEVNTNDFASSDLRVKSSEPKPNDSTSCASTSSVSTSENEAEIESNVGTPTQEPIIVQDLPSFSCNSSDKNENTSRTSCNKNGYFNKKAVLFRTGNVNISPARPQPVPTGKPKMFAPVLTGRQNRPFLVPTDGGYSSSENHFPDTEDEGIFDSGCSRSMTGNKERLDDFQVIQGEKVTFGGDEGRITGKGTIRTPTLDFENVYYVKELQQFNLFSISQICDKKNRVLFTVTECLVLSKDFKLPDESMVNKKVKAMRCDNGTEFKNAYIIELFGSKGIKKEYSNARTPQQNRVAERKNKTFIEAARTMLADSKLPTMFWTEVVRTACYVLNRVLVTSPHNKTPYALVTGNIPYVSHFKPFGCHVTILNTSDHLGKFDGKADEGYIVGYATSNKAYRGLGHEWYFDLDYLIDTLGYKHDKANQSARTQEATTNRAGTQDVDLDSDCDEQVIIVPSYPSHSISRTKPKDTSGDEVDDSPLNSVEEIFQKELARLKGQEQRATSDAENLGLGFANDAEELQKIHASSSIDSFFDDEPTTRLPSPSDLGNHDSSPGIFFSSSYDDEYGAALNNVASTEDVSPVATKRINIIHPQSLIIRDHTSAVQTRSKVKQTTTGESAFISNLYVQQRDNHTDFQHCLFACFLFQVKPRSVAQALKDPSWVDAMQEEIQQFKFQNVWVLVDFPAGKYAIGTKWILKNNRDARVIVVRNKARLVAQGHRQEEGIDYDEVFDPVAKIEAIQLFLAFASYMGFMVYQMDVKSAFLYERIDEEVYVTQPKGFVDPQHPKKVYKVVKALYRLHQAPRAWYATLSTFLLKHGYRRGTIDKTLFLKKNNRDIILQRPDGIFINQDKYVQEILNKFDLGSVKTATTPYEAPKPKSKTKSDSLLNVPLYRSMIGSLMYLTASKPDIMFAVNACSRNQVTPTTSNLEAVKKIFKYLKGQPKWGLWYPRESPLMLEAYSDSDYAGTNKDRKSTTGGCQFLADDGGIDDLPIAEIYSGMDNLGPIVVTLICLSDGRRYNWSSYIFKGMVSNIGNAKKFLMYPRFLQAILGIEIRIKRQYKVLMFSSKLFANMSLNFEGHPMPLLPAMLLQAQAGEGAGLAAQAVPQHMPAPDQPQDHLSTPSRQQTSDPNAPVFKHGQSSDPNIASFSQTHKTADGPFTNVEDTPLGGSFHMSPPRSTQAPPAETDLNDHKKLFKDVVGKLVKKVKAMEVKLKTKKRKMVVSDSDQEEGEKKDVDLDALRALANAAMTVDSNIPPGGASNNPAASTSVHDAVSTGASTVPACSPSVPADVPPSVAPTGVSNKGKSPMVEEEIHVKARTFKQMQEDILGEQAAKRLHDEEQAQLDRQRAELQRRRQQESLLGDDVSADNFPAKMAALIKRKKQALAEKLTKERRNMPMNQAQQRTYMRQFVKNQSSAVYSTRRKEPSSKRQKSTEAPIPSVPKVPQSPVVSSPKSSGTKRKSFSRKCLTKPKSKLIELDLDVDDQTFIKVLFVEDSEDEAPPVWPTLVGWEVITTPLGDINALYRIDRSTKHFITLRQILHMVDRQDLVKLYGLVVKYYETHHAAGVRLILWGDLQVLYMFVNVSYPLLVKLMEMMLMHKLEIDKDVVGNDMTTAEQLIQYVVPTGRVVVPTGRVVVPTGMYVVPAADRRVFVLDFGLQSISHVNAATAMILMLLLEFSTVRAKDLCCPSKFVLPWVSTARYEFVLLSLMINTAKCCSFSFILLEGTICDQYTTAAKDVITVKSDDYYSNVEDVCVTMNINATRKFMLLEPPTHTYTSPPSSSFSTPPSIIRPPSAIFPATCRRPQPPPSFSRAITLPPHTTTILISHHDMPPSPPSQPSSSSQHHRTHCHHHTAYTTTSPTSPAAIYTIVSTTYQPAHHHSHITSLPSSSRHPSLQPRLSRRAPSPPPSLFPP</sequence>
<evidence type="ECO:0000256" key="5">
    <source>
        <dbReference type="SAM" id="Coils"/>
    </source>
</evidence>
<proteinExistence type="predicted"/>
<feature type="region of interest" description="Disordered" evidence="6">
    <location>
        <begin position="268"/>
        <end position="297"/>
    </location>
</feature>
<dbReference type="PANTHER" id="PTHR42648">
    <property type="entry name" value="TRANSPOSASE, PUTATIVE-RELATED"/>
    <property type="match status" value="1"/>
</dbReference>
<feature type="region of interest" description="Disordered" evidence="6">
    <location>
        <begin position="2238"/>
        <end position="2290"/>
    </location>
</feature>
<feature type="compositionally biased region" description="Basic and acidic residues" evidence="6">
    <location>
        <begin position="844"/>
        <end position="853"/>
    </location>
</feature>
<dbReference type="Gene3D" id="3.30.420.10">
    <property type="entry name" value="Ribonuclease H-like superfamily/Ribonuclease H"/>
    <property type="match status" value="2"/>
</dbReference>
<comment type="caution">
    <text evidence="8">The sequence shown here is derived from an EMBL/GenBank/DDBJ whole genome shotgun (WGS) entry which is preliminary data.</text>
</comment>
<evidence type="ECO:0000256" key="6">
    <source>
        <dbReference type="SAM" id="MobiDB-lite"/>
    </source>
</evidence>
<feature type="domain" description="Integrase catalytic" evidence="7">
    <location>
        <begin position="1084"/>
        <end position="1181"/>
    </location>
</feature>
<dbReference type="GO" id="GO:0004190">
    <property type="term" value="F:aspartic-type endopeptidase activity"/>
    <property type="evidence" value="ECO:0007669"/>
    <property type="project" value="UniProtKB-KW"/>
</dbReference>
<dbReference type="Gene3D" id="1.10.10.670">
    <property type="entry name" value="photosystem ii from thermosynechococcus elongatus"/>
    <property type="match status" value="1"/>
</dbReference>
<reference evidence="8" key="1">
    <citation type="journal article" date="2019" name="Sci. Rep.">
        <title>Draft genome of Tanacetum cinerariifolium, the natural source of mosquito coil.</title>
        <authorList>
            <person name="Yamashiro T."/>
            <person name="Shiraishi A."/>
            <person name="Satake H."/>
            <person name="Nakayama K."/>
        </authorList>
    </citation>
    <scope>NUCLEOTIDE SEQUENCE</scope>
</reference>
<evidence type="ECO:0000256" key="1">
    <source>
        <dbReference type="ARBA" id="ARBA00022670"/>
    </source>
</evidence>
<dbReference type="GO" id="GO:0006508">
    <property type="term" value="P:proteolysis"/>
    <property type="evidence" value="ECO:0007669"/>
    <property type="project" value="UniProtKB-KW"/>
</dbReference>
<feature type="region of interest" description="Disordered" evidence="6">
    <location>
        <begin position="2078"/>
        <end position="2132"/>
    </location>
</feature>
<dbReference type="GO" id="GO:0046872">
    <property type="term" value="F:metal ion binding"/>
    <property type="evidence" value="ECO:0007669"/>
    <property type="project" value="UniProtKB-KW"/>
</dbReference>
<keyword evidence="2" id="KW-0479">Metal-binding</keyword>
<protein>
    <recommendedName>
        <fullName evidence="7">Integrase catalytic domain-containing protein</fullName>
    </recommendedName>
</protein>
<feature type="compositionally biased region" description="Low complexity" evidence="6">
    <location>
        <begin position="2262"/>
        <end position="2281"/>
    </location>
</feature>
<dbReference type="GO" id="GO:0015074">
    <property type="term" value="P:DNA integration"/>
    <property type="evidence" value="ECO:0007669"/>
    <property type="project" value="InterPro"/>
</dbReference>
<evidence type="ECO:0000256" key="4">
    <source>
        <dbReference type="ARBA" id="ARBA00022801"/>
    </source>
</evidence>
<keyword evidence="3" id="KW-0064">Aspartyl protease</keyword>
<dbReference type="Pfam" id="PF07727">
    <property type="entry name" value="RVT_2"/>
    <property type="match status" value="1"/>
</dbReference>
<evidence type="ECO:0000256" key="2">
    <source>
        <dbReference type="ARBA" id="ARBA00022723"/>
    </source>
</evidence>
<feature type="compositionally biased region" description="Polar residues" evidence="6">
    <location>
        <begin position="2084"/>
        <end position="2094"/>
    </location>
</feature>
<dbReference type="InterPro" id="IPR036397">
    <property type="entry name" value="RNaseH_sf"/>
</dbReference>
<feature type="compositionally biased region" description="Polar residues" evidence="6">
    <location>
        <begin position="1963"/>
        <end position="1977"/>
    </location>
</feature>
<feature type="compositionally biased region" description="Low complexity" evidence="6">
    <location>
        <begin position="856"/>
        <end position="868"/>
    </location>
</feature>
<name>A0A6L2J8L8_TANCI</name>
<dbReference type="EMBL" id="BKCJ010000345">
    <property type="protein sequence ID" value="GEU32355.1"/>
    <property type="molecule type" value="Genomic_DNA"/>
</dbReference>
<feature type="region of interest" description="Disordered" evidence="6">
    <location>
        <begin position="842"/>
        <end position="884"/>
    </location>
</feature>
<dbReference type="InterPro" id="IPR054722">
    <property type="entry name" value="PolX-like_BBD"/>
</dbReference>
<dbReference type="InterPro" id="IPR044900">
    <property type="entry name" value="PSII_PsbC_sf"/>
</dbReference>
<feature type="compositionally biased region" description="Low complexity" evidence="6">
    <location>
        <begin position="2105"/>
        <end position="2114"/>
    </location>
</feature>
<dbReference type="GO" id="GO:0003676">
    <property type="term" value="F:nucleic acid binding"/>
    <property type="evidence" value="ECO:0007669"/>
    <property type="project" value="InterPro"/>
</dbReference>